<accession>A0A4S8I934</accession>
<dbReference type="EMBL" id="PYDT01000052">
    <property type="protein sequence ID" value="THU43592.1"/>
    <property type="molecule type" value="Genomic_DNA"/>
</dbReference>
<protein>
    <submittedName>
        <fullName evidence="2">Uncharacterized protein</fullName>
    </submittedName>
</protein>
<feature type="transmembrane region" description="Helical" evidence="1">
    <location>
        <begin position="92"/>
        <end position="113"/>
    </location>
</feature>
<gene>
    <name evidence="2" type="ORF">C4D60_Mb00t00880</name>
</gene>
<keyword evidence="1" id="KW-0472">Membrane</keyword>
<evidence type="ECO:0000256" key="1">
    <source>
        <dbReference type="SAM" id="Phobius"/>
    </source>
</evidence>
<feature type="transmembrane region" description="Helical" evidence="1">
    <location>
        <begin position="134"/>
        <end position="155"/>
    </location>
</feature>
<organism evidence="2 3">
    <name type="scientific">Musa balbisiana</name>
    <name type="common">Banana</name>
    <dbReference type="NCBI Taxonomy" id="52838"/>
    <lineage>
        <taxon>Eukaryota</taxon>
        <taxon>Viridiplantae</taxon>
        <taxon>Streptophyta</taxon>
        <taxon>Embryophyta</taxon>
        <taxon>Tracheophyta</taxon>
        <taxon>Spermatophyta</taxon>
        <taxon>Magnoliopsida</taxon>
        <taxon>Liliopsida</taxon>
        <taxon>Zingiberales</taxon>
        <taxon>Musaceae</taxon>
        <taxon>Musa</taxon>
    </lineage>
</organism>
<sequence>MGLATSVSAARAPPSVVVEQVVTNMIEHSDSIPLGIPYHTERTSKRRYAVATLPQLQPLLSLLFFSSSLFFPDAQHLPSSVSSYGKQKCRSLLLPPLLLLFFSSPSLLLPYATHTLSSVSSCRKQRCHNLFSRFSFFSLFLFFFFSFSSSPLLPFSSPMPHTSSL</sequence>
<dbReference type="Proteomes" id="UP000317650">
    <property type="component" value="Unassembled WGS sequence"/>
</dbReference>
<keyword evidence="1" id="KW-1133">Transmembrane helix</keyword>
<keyword evidence="3" id="KW-1185">Reference proteome</keyword>
<evidence type="ECO:0000313" key="2">
    <source>
        <dbReference type="EMBL" id="THU43592.1"/>
    </source>
</evidence>
<reference evidence="2 3" key="1">
    <citation type="journal article" date="2019" name="Nat. Plants">
        <title>Genome sequencing of Musa balbisiana reveals subgenome evolution and function divergence in polyploid bananas.</title>
        <authorList>
            <person name="Yao X."/>
        </authorList>
    </citation>
    <scope>NUCLEOTIDE SEQUENCE [LARGE SCALE GENOMIC DNA]</scope>
    <source>
        <strain evidence="3">cv. DH-PKW</strain>
        <tissue evidence="2">Leaves</tissue>
    </source>
</reference>
<name>A0A4S8I934_MUSBA</name>
<feature type="transmembrane region" description="Helical" evidence="1">
    <location>
        <begin position="48"/>
        <end position="72"/>
    </location>
</feature>
<proteinExistence type="predicted"/>
<keyword evidence="1" id="KW-0812">Transmembrane</keyword>
<comment type="caution">
    <text evidence="2">The sequence shown here is derived from an EMBL/GenBank/DDBJ whole genome shotgun (WGS) entry which is preliminary data.</text>
</comment>
<evidence type="ECO:0000313" key="3">
    <source>
        <dbReference type="Proteomes" id="UP000317650"/>
    </source>
</evidence>
<dbReference type="AlphaFoldDB" id="A0A4S8I934"/>